<protein>
    <recommendedName>
        <fullName evidence="4">DUF1320 domain-containing protein</fullName>
    </recommendedName>
</protein>
<feature type="compositionally biased region" description="Polar residues" evidence="1">
    <location>
        <begin position="130"/>
        <end position="141"/>
    </location>
</feature>
<dbReference type="Proteomes" id="UP001597297">
    <property type="component" value="Unassembled WGS sequence"/>
</dbReference>
<dbReference type="RefSeq" id="WP_377092688.1">
    <property type="nucleotide sequence ID" value="NZ_JBHSJM010000001.1"/>
</dbReference>
<evidence type="ECO:0000313" key="2">
    <source>
        <dbReference type="EMBL" id="MFD2275468.1"/>
    </source>
</evidence>
<feature type="region of interest" description="Disordered" evidence="1">
    <location>
        <begin position="113"/>
        <end position="141"/>
    </location>
</feature>
<evidence type="ECO:0000313" key="3">
    <source>
        <dbReference type="Proteomes" id="UP001597297"/>
    </source>
</evidence>
<reference evidence="3" key="1">
    <citation type="journal article" date="2019" name="Int. J. Syst. Evol. Microbiol.">
        <title>The Global Catalogue of Microorganisms (GCM) 10K type strain sequencing project: providing services to taxonomists for standard genome sequencing and annotation.</title>
        <authorList>
            <consortium name="The Broad Institute Genomics Platform"/>
            <consortium name="The Broad Institute Genome Sequencing Center for Infectious Disease"/>
            <person name="Wu L."/>
            <person name="Ma J."/>
        </authorList>
    </citation>
    <scope>NUCLEOTIDE SEQUENCE [LARGE SCALE GENOMIC DNA]</scope>
    <source>
        <strain evidence="3">JCM 16545</strain>
    </source>
</reference>
<evidence type="ECO:0008006" key="4">
    <source>
        <dbReference type="Google" id="ProtNLM"/>
    </source>
</evidence>
<comment type="caution">
    <text evidence="2">The sequence shown here is derived from an EMBL/GenBank/DDBJ whole genome shotgun (WGS) entry which is preliminary data.</text>
</comment>
<proteinExistence type="predicted"/>
<keyword evidence="3" id="KW-1185">Reference proteome</keyword>
<organism evidence="2 3">
    <name type="scientific">Rubritalea spongiae</name>
    <dbReference type="NCBI Taxonomy" id="430797"/>
    <lineage>
        <taxon>Bacteria</taxon>
        <taxon>Pseudomonadati</taxon>
        <taxon>Verrucomicrobiota</taxon>
        <taxon>Verrucomicrobiia</taxon>
        <taxon>Verrucomicrobiales</taxon>
        <taxon>Rubritaleaceae</taxon>
        <taxon>Rubritalea</taxon>
    </lineage>
</organism>
<gene>
    <name evidence="2" type="ORF">ACFSQZ_03210</name>
</gene>
<dbReference type="EMBL" id="JBHUJC010000010">
    <property type="protein sequence ID" value="MFD2275468.1"/>
    <property type="molecule type" value="Genomic_DNA"/>
</dbReference>
<accession>A0ABW5DZ30</accession>
<sequence length="141" mass="15737">MWRELTDEDVLNGLNAAELVAYRRIQANEDGSDGDVLPEIMEAVVMECRGRIAACSKNKLADRATLPVALVRYRLLTRLGLSVKSAREVEYKDARSFLSDVSRCMVAIPAPSGADDTAQWYPRPTHTKRPQQFNRASQDGI</sequence>
<evidence type="ECO:0000256" key="1">
    <source>
        <dbReference type="SAM" id="MobiDB-lite"/>
    </source>
</evidence>
<name>A0ABW5DZ30_9BACT</name>